<feature type="region of interest" description="Disordered" evidence="1">
    <location>
        <begin position="42"/>
        <end position="83"/>
    </location>
</feature>
<protein>
    <submittedName>
        <fullName evidence="2">Uncharacterized protein</fullName>
    </submittedName>
</protein>
<dbReference type="EMBL" id="GBRH01274247">
    <property type="protein sequence ID" value="JAD23648.1"/>
    <property type="molecule type" value="Transcribed_RNA"/>
</dbReference>
<dbReference type="AlphaFoldDB" id="A0A0A8YDM6"/>
<accession>A0A0A8YDM6</accession>
<organism evidence="2">
    <name type="scientific">Arundo donax</name>
    <name type="common">Giant reed</name>
    <name type="synonym">Donax arundinaceus</name>
    <dbReference type="NCBI Taxonomy" id="35708"/>
    <lineage>
        <taxon>Eukaryota</taxon>
        <taxon>Viridiplantae</taxon>
        <taxon>Streptophyta</taxon>
        <taxon>Embryophyta</taxon>
        <taxon>Tracheophyta</taxon>
        <taxon>Spermatophyta</taxon>
        <taxon>Magnoliopsida</taxon>
        <taxon>Liliopsida</taxon>
        <taxon>Poales</taxon>
        <taxon>Poaceae</taxon>
        <taxon>PACMAD clade</taxon>
        <taxon>Arundinoideae</taxon>
        <taxon>Arundineae</taxon>
        <taxon>Arundo</taxon>
    </lineage>
</organism>
<reference evidence="2" key="1">
    <citation type="submission" date="2014-09" db="EMBL/GenBank/DDBJ databases">
        <authorList>
            <person name="Magalhaes I.L.F."/>
            <person name="Oliveira U."/>
            <person name="Santos F.R."/>
            <person name="Vidigal T.H.D.A."/>
            <person name="Brescovit A.D."/>
            <person name="Santos A.J."/>
        </authorList>
    </citation>
    <scope>NUCLEOTIDE SEQUENCE</scope>
    <source>
        <tissue evidence="2">Shoot tissue taken approximately 20 cm above the soil surface</tissue>
    </source>
</reference>
<proteinExistence type="predicted"/>
<evidence type="ECO:0000313" key="2">
    <source>
        <dbReference type="EMBL" id="JAD23648.1"/>
    </source>
</evidence>
<feature type="compositionally biased region" description="Low complexity" evidence="1">
    <location>
        <begin position="50"/>
        <end position="64"/>
    </location>
</feature>
<evidence type="ECO:0000256" key="1">
    <source>
        <dbReference type="SAM" id="MobiDB-lite"/>
    </source>
</evidence>
<name>A0A0A8YDM6_ARUDO</name>
<sequence>MVVNRPSLSLNTSSICIVDQSTKGAGAGGTTATSICSAATNGTTTRSLASSSTNTSEEPSNISNASFSIGPNPPPSDKSSTLHAHSISGLVENWEENK</sequence>
<reference evidence="2" key="2">
    <citation type="journal article" date="2015" name="Data Brief">
        <title>Shoot transcriptome of the giant reed, Arundo donax.</title>
        <authorList>
            <person name="Barrero R.A."/>
            <person name="Guerrero F.D."/>
            <person name="Moolhuijzen P."/>
            <person name="Goolsby J.A."/>
            <person name="Tidwell J."/>
            <person name="Bellgard S.E."/>
            <person name="Bellgard M.I."/>
        </authorList>
    </citation>
    <scope>NUCLEOTIDE SEQUENCE</scope>
    <source>
        <tissue evidence="2">Shoot tissue taken approximately 20 cm above the soil surface</tissue>
    </source>
</reference>